<dbReference type="SUPFAM" id="SSF103473">
    <property type="entry name" value="MFS general substrate transporter"/>
    <property type="match status" value="1"/>
</dbReference>
<dbReference type="Proteomes" id="UP000813385">
    <property type="component" value="Unassembled WGS sequence"/>
</dbReference>
<feature type="transmembrane region" description="Helical" evidence="6">
    <location>
        <begin position="178"/>
        <end position="202"/>
    </location>
</feature>
<dbReference type="PANTHER" id="PTHR23514:SF16">
    <property type="entry name" value="TRANSPORTER, PUTATIVE (AFU_ORTHOLOGUE AFUA_2G17270)-RELATED"/>
    <property type="match status" value="1"/>
</dbReference>
<evidence type="ECO:0000313" key="8">
    <source>
        <dbReference type="EMBL" id="KAH7349284.1"/>
    </source>
</evidence>
<feature type="transmembrane region" description="Helical" evidence="6">
    <location>
        <begin position="366"/>
        <end position="388"/>
    </location>
</feature>
<dbReference type="PROSITE" id="PS50850">
    <property type="entry name" value="MFS"/>
    <property type="match status" value="1"/>
</dbReference>
<dbReference type="OrthoDB" id="413079at2759"/>
<feature type="transmembrane region" description="Helical" evidence="6">
    <location>
        <begin position="430"/>
        <end position="449"/>
    </location>
</feature>
<proteinExistence type="predicted"/>
<dbReference type="GO" id="GO:0022857">
    <property type="term" value="F:transmembrane transporter activity"/>
    <property type="evidence" value="ECO:0007669"/>
    <property type="project" value="InterPro"/>
</dbReference>
<dbReference type="EMBL" id="JAGPXD010000006">
    <property type="protein sequence ID" value="KAH7349284.1"/>
    <property type="molecule type" value="Genomic_DNA"/>
</dbReference>
<keyword evidence="4 6" id="KW-0472">Membrane</keyword>
<organism evidence="8 9">
    <name type="scientific">Plectosphaerella cucumerina</name>
    <dbReference type="NCBI Taxonomy" id="40658"/>
    <lineage>
        <taxon>Eukaryota</taxon>
        <taxon>Fungi</taxon>
        <taxon>Dikarya</taxon>
        <taxon>Ascomycota</taxon>
        <taxon>Pezizomycotina</taxon>
        <taxon>Sordariomycetes</taxon>
        <taxon>Hypocreomycetidae</taxon>
        <taxon>Glomerellales</taxon>
        <taxon>Plectosphaerellaceae</taxon>
        <taxon>Plectosphaerella</taxon>
    </lineage>
</organism>
<feature type="transmembrane region" description="Helical" evidence="6">
    <location>
        <begin position="55"/>
        <end position="79"/>
    </location>
</feature>
<feature type="transmembrane region" description="Helical" evidence="6">
    <location>
        <begin position="208"/>
        <end position="230"/>
    </location>
</feature>
<dbReference type="GO" id="GO:0016020">
    <property type="term" value="C:membrane"/>
    <property type="evidence" value="ECO:0007669"/>
    <property type="project" value="UniProtKB-SubCell"/>
</dbReference>
<dbReference type="PANTHER" id="PTHR23514">
    <property type="entry name" value="BYPASS OF STOP CODON PROTEIN 6"/>
    <property type="match status" value="1"/>
</dbReference>
<evidence type="ECO:0000313" key="9">
    <source>
        <dbReference type="Proteomes" id="UP000813385"/>
    </source>
</evidence>
<feature type="region of interest" description="Disordered" evidence="5">
    <location>
        <begin position="1"/>
        <end position="47"/>
    </location>
</feature>
<dbReference type="InterPro" id="IPR051788">
    <property type="entry name" value="MFS_Transporter"/>
</dbReference>
<dbReference type="Pfam" id="PF07690">
    <property type="entry name" value="MFS_1"/>
    <property type="match status" value="1"/>
</dbReference>
<feature type="transmembrane region" description="Helical" evidence="6">
    <location>
        <begin position="309"/>
        <end position="330"/>
    </location>
</feature>
<protein>
    <submittedName>
        <fullName evidence="8">Major facilitator superfamily domain-containing protein</fullName>
    </submittedName>
</protein>
<keyword evidence="2 6" id="KW-0812">Transmembrane</keyword>
<accession>A0A8K0T593</accession>
<feature type="domain" description="Major facilitator superfamily (MFS) profile" evidence="7">
    <location>
        <begin position="54"/>
        <end position="453"/>
    </location>
</feature>
<dbReference type="InterPro" id="IPR036259">
    <property type="entry name" value="MFS_trans_sf"/>
</dbReference>
<feature type="transmembrane region" description="Helical" evidence="6">
    <location>
        <begin position="276"/>
        <end position="297"/>
    </location>
</feature>
<evidence type="ECO:0000256" key="6">
    <source>
        <dbReference type="SAM" id="Phobius"/>
    </source>
</evidence>
<feature type="transmembrane region" description="Helical" evidence="6">
    <location>
        <begin position="400"/>
        <end position="424"/>
    </location>
</feature>
<dbReference type="Gene3D" id="1.20.1250.20">
    <property type="entry name" value="MFS general substrate transporter like domains"/>
    <property type="match status" value="1"/>
</dbReference>
<evidence type="ECO:0000256" key="5">
    <source>
        <dbReference type="SAM" id="MobiDB-lite"/>
    </source>
</evidence>
<gene>
    <name evidence="8" type="ORF">B0T11DRAFT_129457</name>
</gene>
<evidence type="ECO:0000256" key="4">
    <source>
        <dbReference type="ARBA" id="ARBA00023136"/>
    </source>
</evidence>
<reference evidence="8" key="1">
    <citation type="journal article" date="2021" name="Nat. Commun.">
        <title>Genetic determinants of endophytism in the Arabidopsis root mycobiome.</title>
        <authorList>
            <person name="Mesny F."/>
            <person name="Miyauchi S."/>
            <person name="Thiergart T."/>
            <person name="Pickel B."/>
            <person name="Atanasova L."/>
            <person name="Karlsson M."/>
            <person name="Huettel B."/>
            <person name="Barry K.W."/>
            <person name="Haridas S."/>
            <person name="Chen C."/>
            <person name="Bauer D."/>
            <person name="Andreopoulos W."/>
            <person name="Pangilinan J."/>
            <person name="LaButti K."/>
            <person name="Riley R."/>
            <person name="Lipzen A."/>
            <person name="Clum A."/>
            <person name="Drula E."/>
            <person name="Henrissat B."/>
            <person name="Kohler A."/>
            <person name="Grigoriev I.V."/>
            <person name="Martin F.M."/>
            <person name="Hacquard S."/>
        </authorList>
    </citation>
    <scope>NUCLEOTIDE SEQUENCE</scope>
    <source>
        <strain evidence="8">MPI-CAGE-AT-0016</strain>
    </source>
</reference>
<evidence type="ECO:0000256" key="2">
    <source>
        <dbReference type="ARBA" id="ARBA00022692"/>
    </source>
</evidence>
<feature type="compositionally biased region" description="Polar residues" evidence="5">
    <location>
        <begin position="16"/>
        <end position="29"/>
    </location>
</feature>
<feature type="transmembrane region" description="Helical" evidence="6">
    <location>
        <begin position="85"/>
        <end position="103"/>
    </location>
</feature>
<evidence type="ECO:0000256" key="1">
    <source>
        <dbReference type="ARBA" id="ARBA00004141"/>
    </source>
</evidence>
<dbReference type="FunFam" id="1.20.1250.20:FF:000286">
    <property type="entry name" value="MFS efflux transporter"/>
    <property type="match status" value="1"/>
</dbReference>
<comment type="subcellular location">
    <subcellularLocation>
        <location evidence="1">Membrane</location>
        <topology evidence="1">Multi-pass membrane protein</topology>
    </subcellularLocation>
</comment>
<evidence type="ECO:0000256" key="3">
    <source>
        <dbReference type="ARBA" id="ARBA00022989"/>
    </source>
</evidence>
<dbReference type="AlphaFoldDB" id="A0A8K0T593"/>
<sequence>MSTTTQLEPPGVESYPLSNLSDKPTSSERPPSPQPETPGDDQQPPGLDRATKLKLIAAGFSFFVSGTNDGSIGALIPYVLRDYQLSTAIASIVYGASFLGWLFAAFSNTALTQRVNLGGSLAAGAALQLVAHALRSWRPPFPLYCITFVIVCLGQAYQDAGCNTYVAGVGGAAHRWLAFIHAMYMAGSFVAPFIATAIASAGDGASYWYLYYTFPLALCVANLALTCYAFRDTIRLPWGKKSADVAEEAAAEGEQSEEQKKTPAQLIKQTLTNKSVLLVSAFFFFYIGGVLTASGWIVEFLVEVRDGNLAHMGYVPAGFSGGGLLGRILLAEPVYRFGERRMIFIFSVLVLAFQLVFWLVPNIVAASVAVSLIGFFSGPMFATGISVGSKLFPREINSTALSFVFLFAQMGGSFFPIITGTLALRYSVDVLQPMLVALFAGMTISWMLIPKVKQADNVALHHE</sequence>
<feature type="transmembrane region" description="Helical" evidence="6">
    <location>
        <begin position="342"/>
        <end position="360"/>
    </location>
</feature>
<keyword evidence="9" id="KW-1185">Reference proteome</keyword>
<name>A0A8K0T593_9PEZI</name>
<dbReference type="InterPro" id="IPR011701">
    <property type="entry name" value="MFS"/>
</dbReference>
<keyword evidence="3 6" id="KW-1133">Transmembrane helix</keyword>
<comment type="caution">
    <text evidence="8">The sequence shown here is derived from an EMBL/GenBank/DDBJ whole genome shotgun (WGS) entry which is preliminary data.</text>
</comment>
<evidence type="ECO:0000259" key="7">
    <source>
        <dbReference type="PROSITE" id="PS50850"/>
    </source>
</evidence>
<dbReference type="InterPro" id="IPR020846">
    <property type="entry name" value="MFS_dom"/>
</dbReference>